<name>A0A8S0Q7F7_OLEEU</name>
<reference evidence="2 3" key="1">
    <citation type="submission" date="2019-12" db="EMBL/GenBank/DDBJ databases">
        <authorList>
            <person name="Alioto T."/>
            <person name="Alioto T."/>
            <person name="Gomez Garrido J."/>
        </authorList>
    </citation>
    <scope>NUCLEOTIDE SEQUENCE [LARGE SCALE GENOMIC DNA]</scope>
</reference>
<comment type="caution">
    <text evidence="2">The sequence shown here is derived from an EMBL/GenBank/DDBJ whole genome shotgun (WGS) entry which is preliminary data.</text>
</comment>
<proteinExistence type="predicted"/>
<organism evidence="2 3">
    <name type="scientific">Olea europaea subsp. europaea</name>
    <dbReference type="NCBI Taxonomy" id="158383"/>
    <lineage>
        <taxon>Eukaryota</taxon>
        <taxon>Viridiplantae</taxon>
        <taxon>Streptophyta</taxon>
        <taxon>Embryophyta</taxon>
        <taxon>Tracheophyta</taxon>
        <taxon>Spermatophyta</taxon>
        <taxon>Magnoliopsida</taxon>
        <taxon>eudicotyledons</taxon>
        <taxon>Gunneridae</taxon>
        <taxon>Pentapetalae</taxon>
        <taxon>asterids</taxon>
        <taxon>lamiids</taxon>
        <taxon>Lamiales</taxon>
        <taxon>Oleaceae</taxon>
        <taxon>Oleeae</taxon>
        <taxon>Olea</taxon>
    </lineage>
</organism>
<keyword evidence="3" id="KW-1185">Reference proteome</keyword>
<evidence type="ECO:0000256" key="1">
    <source>
        <dbReference type="SAM" id="MobiDB-lite"/>
    </source>
</evidence>
<dbReference type="AlphaFoldDB" id="A0A8S0Q7F7"/>
<gene>
    <name evidence="2" type="ORF">OLEA9_A073275</name>
</gene>
<protein>
    <submittedName>
        <fullName evidence="2">Uncharacterized protein</fullName>
    </submittedName>
</protein>
<accession>A0A8S0Q7F7</accession>
<feature type="region of interest" description="Disordered" evidence="1">
    <location>
        <begin position="209"/>
        <end position="230"/>
    </location>
</feature>
<dbReference type="Proteomes" id="UP000594638">
    <property type="component" value="Unassembled WGS sequence"/>
</dbReference>
<dbReference type="Gramene" id="OE9A073275T1">
    <property type="protein sequence ID" value="OE9A073275C1"/>
    <property type="gene ID" value="OE9A073275"/>
</dbReference>
<dbReference type="EMBL" id="CACTIH010001283">
    <property type="protein sequence ID" value="CAA2962675.1"/>
    <property type="molecule type" value="Genomic_DNA"/>
</dbReference>
<sequence length="230" mass="25452">MIVFTDRCVGPLESVLGSRGTGFGVRCWRTLVAPTRRPSLLVSSPANNSNPLNQKHSFHLKKHGLDFFVGPLSLAVAQIEQWKLPVCALVLRVVDGDMFVWINRCPARATTTCARGPEILTSSRSPTFSTFTAFLFDSLYSSTPFALDEGRPPSGSFRLNNSDSRLAMYLQKLSGHLHSVWKSAERVGRLCRIPAVAGRLHKHLLPHSGETIDHQDSSMKLSSKGIRRLD</sequence>
<evidence type="ECO:0000313" key="3">
    <source>
        <dbReference type="Proteomes" id="UP000594638"/>
    </source>
</evidence>
<evidence type="ECO:0000313" key="2">
    <source>
        <dbReference type="EMBL" id="CAA2962675.1"/>
    </source>
</evidence>